<keyword evidence="2" id="KW-1185">Reference proteome</keyword>
<name>A0A974PBH8_9BACL</name>
<dbReference type="AlphaFoldDB" id="A0A974PBH8"/>
<evidence type="ECO:0000313" key="2">
    <source>
        <dbReference type="Proteomes" id="UP000595841"/>
    </source>
</evidence>
<gene>
    <name evidence="1" type="ORF">JI735_31650</name>
</gene>
<reference evidence="1 2" key="1">
    <citation type="submission" date="2021-01" db="EMBL/GenBank/DDBJ databases">
        <title>Whole genome sequence of Paenibacillus sonchi LMG 24727 for comparative genomics.</title>
        <authorList>
            <person name="Lee G."/>
            <person name="Kim M.-J."/>
            <person name="Lim K."/>
            <person name="Shin J.-H."/>
        </authorList>
    </citation>
    <scope>NUCLEOTIDE SEQUENCE [LARGE SCALE GENOMIC DNA]</scope>
    <source>
        <strain evidence="1 2">LMG 24727</strain>
    </source>
</reference>
<dbReference type="KEGG" id="pson:JI735_31650"/>
<evidence type="ECO:0000313" key="1">
    <source>
        <dbReference type="EMBL" id="QQZ60934.1"/>
    </source>
</evidence>
<protein>
    <submittedName>
        <fullName evidence="1">Uncharacterized protein</fullName>
    </submittedName>
</protein>
<accession>A0A974PBH8</accession>
<sequence>MSGNEQPDILHKKGVHCAGQTNLGGQGIFVLREEKISQRKITLHQM</sequence>
<proteinExistence type="predicted"/>
<dbReference type="RefSeq" id="WP_157771318.1">
    <property type="nucleotide sequence ID" value="NZ_CP068595.1"/>
</dbReference>
<dbReference type="Proteomes" id="UP000595841">
    <property type="component" value="Chromosome"/>
</dbReference>
<dbReference type="EMBL" id="CP068595">
    <property type="protein sequence ID" value="QQZ60934.1"/>
    <property type="molecule type" value="Genomic_DNA"/>
</dbReference>
<organism evidence="1 2">
    <name type="scientific">Paenibacillus sonchi</name>
    <dbReference type="NCBI Taxonomy" id="373687"/>
    <lineage>
        <taxon>Bacteria</taxon>
        <taxon>Bacillati</taxon>
        <taxon>Bacillota</taxon>
        <taxon>Bacilli</taxon>
        <taxon>Bacillales</taxon>
        <taxon>Paenibacillaceae</taxon>
        <taxon>Paenibacillus</taxon>
        <taxon>Paenibacillus sonchi group</taxon>
    </lineage>
</organism>